<dbReference type="SUPFAM" id="SSF48403">
    <property type="entry name" value="Ankyrin repeat"/>
    <property type="match status" value="1"/>
</dbReference>
<dbReference type="PROSITE" id="PS50297">
    <property type="entry name" value="ANK_REP_REGION"/>
    <property type="match status" value="2"/>
</dbReference>
<dbReference type="InterPro" id="IPR002110">
    <property type="entry name" value="Ankyrin_rpt"/>
</dbReference>
<reference evidence="7" key="1">
    <citation type="journal article" date="2015" name="Insect Biochem. Mol. Biol.">
        <title>An insight into the sialome of the horse fly, Tabanus bromius.</title>
        <authorList>
            <person name="Ribeiro J.M."/>
            <person name="Kazimirova M."/>
            <person name="Takac P."/>
            <person name="Andersen J.F."/>
            <person name="Francischetti I.M."/>
        </authorList>
    </citation>
    <scope>NUCLEOTIDE SEQUENCE</scope>
</reference>
<protein>
    <recommendedName>
        <fullName evidence="1">Acyl-CoA-binding domain-containing protein 6</fullName>
    </recommendedName>
</protein>
<dbReference type="PRINTS" id="PR00689">
    <property type="entry name" value="ACOABINDINGP"/>
</dbReference>
<dbReference type="EMBL" id="GDAI01002805">
    <property type="protein sequence ID" value="JAI14798.1"/>
    <property type="molecule type" value="mRNA"/>
</dbReference>
<dbReference type="AlphaFoldDB" id="A0A0K8TKW4"/>
<keyword evidence="3 5" id="KW-0040">ANK repeat</keyword>
<dbReference type="InterPro" id="IPR036770">
    <property type="entry name" value="Ankyrin_rpt-contain_sf"/>
</dbReference>
<dbReference type="Pfam" id="PF12796">
    <property type="entry name" value="Ank_2"/>
    <property type="match status" value="1"/>
</dbReference>
<keyword evidence="4" id="KW-0446">Lipid-binding</keyword>
<evidence type="ECO:0000256" key="5">
    <source>
        <dbReference type="PROSITE-ProRule" id="PRU00023"/>
    </source>
</evidence>
<name>A0A0K8TKW4_TABBR</name>
<dbReference type="SUPFAM" id="SSF47027">
    <property type="entry name" value="Acyl-CoA binding protein"/>
    <property type="match status" value="1"/>
</dbReference>
<dbReference type="PROSITE" id="PS00880">
    <property type="entry name" value="ACB_1"/>
    <property type="match status" value="1"/>
</dbReference>
<dbReference type="InterPro" id="IPR014352">
    <property type="entry name" value="FERM/acyl-CoA-bd_prot_sf"/>
</dbReference>
<proteinExistence type="evidence at transcript level"/>
<dbReference type="InterPro" id="IPR035984">
    <property type="entry name" value="Acyl-CoA-binding_sf"/>
</dbReference>
<dbReference type="SMART" id="SM00248">
    <property type="entry name" value="ANK"/>
    <property type="match status" value="2"/>
</dbReference>
<evidence type="ECO:0000313" key="7">
    <source>
        <dbReference type="EMBL" id="JAI14798.1"/>
    </source>
</evidence>
<dbReference type="Pfam" id="PF00887">
    <property type="entry name" value="ACBP"/>
    <property type="match status" value="1"/>
</dbReference>
<feature type="non-terminal residue" evidence="7">
    <location>
        <position position="1"/>
    </location>
</feature>
<dbReference type="InterPro" id="IPR022408">
    <property type="entry name" value="Acyl-CoA-binding_prot_CS"/>
</dbReference>
<evidence type="ECO:0000256" key="2">
    <source>
        <dbReference type="ARBA" id="ARBA00022737"/>
    </source>
</evidence>
<evidence type="ECO:0000259" key="6">
    <source>
        <dbReference type="PROSITE" id="PS51228"/>
    </source>
</evidence>
<evidence type="ECO:0000256" key="1">
    <source>
        <dbReference type="ARBA" id="ARBA00018419"/>
    </source>
</evidence>
<feature type="domain" description="ACB" evidence="6">
    <location>
        <begin position="7"/>
        <end position="92"/>
    </location>
</feature>
<dbReference type="GO" id="GO:0000062">
    <property type="term" value="F:fatty-acyl-CoA binding"/>
    <property type="evidence" value="ECO:0007669"/>
    <property type="project" value="InterPro"/>
</dbReference>
<dbReference type="PANTHER" id="PTHR24119">
    <property type="entry name" value="ACYL-COA-BINDING DOMAIN-CONTAINING PROTEIN 6"/>
    <property type="match status" value="1"/>
</dbReference>
<organism evidence="7">
    <name type="scientific">Tabanus bromius</name>
    <name type="common">Band-eyed brown horse fly</name>
    <dbReference type="NCBI Taxonomy" id="304241"/>
    <lineage>
        <taxon>Eukaryota</taxon>
        <taxon>Metazoa</taxon>
        <taxon>Ecdysozoa</taxon>
        <taxon>Arthropoda</taxon>
        <taxon>Hexapoda</taxon>
        <taxon>Insecta</taxon>
        <taxon>Pterygota</taxon>
        <taxon>Neoptera</taxon>
        <taxon>Endopterygota</taxon>
        <taxon>Diptera</taxon>
        <taxon>Brachycera</taxon>
        <taxon>Tabanomorpha</taxon>
        <taxon>Tabanoidea</taxon>
        <taxon>Tabanidae</taxon>
        <taxon>Tabanus</taxon>
    </lineage>
</organism>
<dbReference type="InterPro" id="IPR000582">
    <property type="entry name" value="Acyl-CoA-binding_protein"/>
</dbReference>
<dbReference type="Gene3D" id="1.25.40.20">
    <property type="entry name" value="Ankyrin repeat-containing domain"/>
    <property type="match status" value="1"/>
</dbReference>
<dbReference type="PROSITE" id="PS50088">
    <property type="entry name" value="ANK_REPEAT"/>
    <property type="match status" value="2"/>
</dbReference>
<feature type="repeat" description="ANK" evidence="5">
    <location>
        <begin position="185"/>
        <end position="217"/>
    </location>
</feature>
<keyword evidence="2" id="KW-0677">Repeat</keyword>
<evidence type="ECO:0000256" key="3">
    <source>
        <dbReference type="ARBA" id="ARBA00023043"/>
    </source>
</evidence>
<accession>A0A0K8TKW4</accession>
<evidence type="ECO:0000256" key="4">
    <source>
        <dbReference type="ARBA" id="ARBA00023121"/>
    </source>
</evidence>
<feature type="repeat" description="ANK" evidence="5">
    <location>
        <begin position="152"/>
        <end position="184"/>
    </location>
</feature>
<sequence length="239" mass="26941">DCEPDDLELSFQKAADHLPQITTKLSPEQLLQFYGLYKQSTCGPCNIPKPGFFNSQAKMKWNAWNKLGSMEKVDAMQMYVAKLKEHCPEWEPVAKKKDKSQQWVSVSTHQIEPEDEISDDQKTIYDHVKQRNFEEFKKSCESTSNLNELDESGLALIHWATDRNATDILEHLLSKGAHVDLQDSEGQTALHYASSCGHLDCLKILLAFGANPIIPDNEGSTSVDVSFDVEVKRVLSKDA</sequence>
<dbReference type="PROSITE" id="PS51228">
    <property type="entry name" value="ACB_2"/>
    <property type="match status" value="1"/>
</dbReference>
<dbReference type="Gene3D" id="1.20.80.10">
    <property type="match status" value="1"/>
</dbReference>
<dbReference type="PANTHER" id="PTHR24119:SF0">
    <property type="entry name" value="ACYL-COA-BINDING DOMAIN-CONTAINING PROTEIN 6"/>
    <property type="match status" value="1"/>
</dbReference>